<dbReference type="EMBL" id="NCEQ01000003">
    <property type="protein sequence ID" value="OYX58201.1"/>
    <property type="molecule type" value="Genomic_DNA"/>
</dbReference>
<dbReference type="Proteomes" id="UP000216147">
    <property type="component" value="Unassembled WGS sequence"/>
</dbReference>
<evidence type="ECO:0000313" key="3">
    <source>
        <dbReference type="Proteomes" id="UP000216147"/>
    </source>
</evidence>
<comment type="caution">
    <text evidence="2">The sequence shown here is derived from an EMBL/GenBank/DDBJ whole genome shotgun (WGS) entry which is preliminary data.</text>
</comment>
<feature type="domain" description="PilZ" evidence="1">
    <location>
        <begin position="11"/>
        <end position="84"/>
    </location>
</feature>
<proteinExistence type="predicted"/>
<dbReference type="Gene3D" id="2.40.10.220">
    <property type="entry name" value="predicted glycosyltransferase like domains"/>
    <property type="match status" value="1"/>
</dbReference>
<dbReference type="GO" id="GO:0035438">
    <property type="term" value="F:cyclic-di-GMP binding"/>
    <property type="evidence" value="ECO:0007669"/>
    <property type="project" value="InterPro"/>
</dbReference>
<accession>A0A258HMJ4</accession>
<evidence type="ECO:0000259" key="1">
    <source>
        <dbReference type="Pfam" id="PF07238"/>
    </source>
</evidence>
<reference evidence="2 3" key="1">
    <citation type="submission" date="2017-03" db="EMBL/GenBank/DDBJ databases">
        <title>Lifting the veil on microbial sulfur biogeochemistry in mining wastewaters.</title>
        <authorList>
            <person name="Kantor R.S."/>
            <person name="Colenbrander Nelson T."/>
            <person name="Marshall S."/>
            <person name="Bennett D."/>
            <person name="Apte S."/>
            <person name="Camacho D."/>
            <person name="Thomas B.C."/>
            <person name="Warren L.A."/>
            <person name="Banfield J.F."/>
        </authorList>
    </citation>
    <scope>NUCLEOTIDE SEQUENCE [LARGE SCALE GENOMIC DNA]</scope>
    <source>
        <strain evidence="2">32-68-21</strain>
    </source>
</reference>
<dbReference type="AlphaFoldDB" id="A0A258HMJ4"/>
<name>A0A258HMJ4_9CAUL</name>
<gene>
    <name evidence="2" type="ORF">B7Y86_04160</name>
</gene>
<protein>
    <submittedName>
        <fullName evidence="2">Pilus assembly protein PilZ</fullName>
    </submittedName>
</protein>
<evidence type="ECO:0000313" key="2">
    <source>
        <dbReference type="EMBL" id="OYX58201.1"/>
    </source>
</evidence>
<dbReference type="SUPFAM" id="SSF141371">
    <property type="entry name" value="PilZ domain-like"/>
    <property type="match status" value="1"/>
</dbReference>
<organism evidence="2 3">
    <name type="scientific">Brevundimonas subvibrioides</name>
    <dbReference type="NCBI Taxonomy" id="74313"/>
    <lineage>
        <taxon>Bacteria</taxon>
        <taxon>Pseudomonadati</taxon>
        <taxon>Pseudomonadota</taxon>
        <taxon>Alphaproteobacteria</taxon>
        <taxon>Caulobacterales</taxon>
        <taxon>Caulobacteraceae</taxon>
        <taxon>Brevundimonas</taxon>
    </lineage>
</organism>
<dbReference type="Pfam" id="PF07238">
    <property type="entry name" value="PilZ"/>
    <property type="match status" value="1"/>
</dbReference>
<sequence length="113" mass="11876">MSIVALTQPIDRRLQTRSPANARAVLVAPGIEMACVIVDTSAGGLKVRTDRQLSLPARVTIVDVAAGLAIEADVAWRKGAEAGLTLKGQSALRGLVPSRLLPAREAWIRAGGR</sequence>
<dbReference type="InterPro" id="IPR009875">
    <property type="entry name" value="PilZ_domain"/>
</dbReference>